<sequence>MSDTTFGPLRRSQPTAPVAAVHPRRPHRLAGPDSWGMMRVGYARHWAQYRLIIYPPGIPYEQRLRLRIWYAAPIWGSAVGLVLWTVLAGAGVGVVWSISVPALITAAAVVWSERTTHQVRRRIHHRTVWLDLTADPLTSVPRNHLLDIVDALRRNDADLRNGRINPAQHEAIWARCYDQLI</sequence>
<feature type="region of interest" description="Disordered" evidence="1">
    <location>
        <begin position="1"/>
        <end position="22"/>
    </location>
</feature>
<proteinExistence type="predicted"/>
<dbReference type="Proteomes" id="UP001347146">
    <property type="component" value="Unassembled WGS sequence"/>
</dbReference>
<name>A0ABU7MJM0_9ACTN</name>
<dbReference type="RefSeq" id="WP_330436373.1">
    <property type="nucleotide sequence ID" value="NZ_JAZDUF010000009.1"/>
</dbReference>
<evidence type="ECO:0000256" key="1">
    <source>
        <dbReference type="SAM" id="MobiDB-lite"/>
    </source>
</evidence>
<feature type="transmembrane region" description="Helical" evidence="2">
    <location>
        <begin position="93"/>
        <end position="112"/>
    </location>
</feature>
<accession>A0ABU7MJM0</accession>
<dbReference type="Pfam" id="PF20315">
    <property type="entry name" value="DUF6611"/>
    <property type="match status" value="1"/>
</dbReference>
<feature type="transmembrane region" description="Helical" evidence="2">
    <location>
        <begin position="68"/>
        <end position="87"/>
    </location>
</feature>
<dbReference type="EMBL" id="JAZDUF010000009">
    <property type="protein sequence ID" value="MEE3853329.1"/>
    <property type="molecule type" value="Genomic_DNA"/>
</dbReference>
<evidence type="ECO:0000313" key="3">
    <source>
        <dbReference type="EMBL" id="MEE3853329.1"/>
    </source>
</evidence>
<dbReference type="InterPro" id="IPR046719">
    <property type="entry name" value="DUF6611"/>
</dbReference>
<organism evidence="3 4">
    <name type="scientific">Gordonia sesuvii</name>
    <dbReference type="NCBI Taxonomy" id="3116777"/>
    <lineage>
        <taxon>Bacteria</taxon>
        <taxon>Bacillati</taxon>
        <taxon>Actinomycetota</taxon>
        <taxon>Actinomycetes</taxon>
        <taxon>Mycobacteriales</taxon>
        <taxon>Gordoniaceae</taxon>
        <taxon>Gordonia</taxon>
    </lineage>
</organism>
<keyword evidence="2" id="KW-0472">Membrane</keyword>
<reference evidence="3 4" key="1">
    <citation type="submission" date="2024-01" db="EMBL/GenBank/DDBJ databases">
        <title>Draft genome sequence of Gordonia sp. LSe1-13.</title>
        <authorList>
            <person name="Suphannarot A."/>
            <person name="Mingma R."/>
        </authorList>
    </citation>
    <scope>NUCLEOTIDE SEQUENCE [LARGE SCALE GENOMIC DNA]</scope>
    <source>
        <strain evidence="3 4">LSe1-13</strain>
    </source>
</reference>
<evidence type="ECO:0000313" key="4">
    <source>
        <dbReference type="Proteomes" id="UP001347146"/>
    </source>
</evidence>
<keyword evidence="2" id="KW-0812">Transmembrane</keyword>
<protein>
    <submittedName>
        <fullName evidence="3">DUF6611 family protein</fullName>
    </submittedName>
</protein>
<evidence type="ECO:0000256" key="2">
    <source>
        <dbReference type="SAM" id="Phobius"/>
    </source>
</evidence>
<comment type="caution">
    <text evidence="3">The sequence shown here is derived from an EMBL/GenBank/DDBJ whole genome shotgun (WGS) entry which is preliminary data.</text>
</comment>
<keyword evidence="2" id="KW-1133">Transmembrane helix</keyword>
<gene>
    <name evidence="3" type="ORF">VZC37_23530</name>
</gene>
<keyword evidence="4" id="KW-1185">Reference proteome</keyword>